<gene>
    <name evidence="1" type="ORF">IAA47_08570</name>
</gene>
<dbReference type="Gene3D" id="3.40.50.1000">
    <property type="entry name" value="HAD superfamily/HAD-like"/>
    <property type="match status" value="1"/>
</dbReference>
<dbReference type="InterPro" id="IPR023214">
    <property type="entry name" value="HAD_sf"/>
</dbReference>
<dbReference type="InterPro" id="IPR006439">
    <property type="entry name" value="HAD-SF_hydro_IA"/>
</dbReference>
<dbReference type="PANTHER" id="PTHR47478:SF1">
    <property type="entry name" value="PYRIMIDINE 5'-NUCLEOTIDASE YJJG"/>
    <property type="match status" value="1"/>
</dbReference>
<dbReference type="InterPro" id="IPR036412">
    <property type="entry name" value="HAD-like_sf"/>
</dbReference>
<dbReference type="GO" id="GO:0008253">
    <property type="term" value="F:5'-nucleotidase activity"/>
    <property type="evidence" value="ECO:0007669"/>
    <property type="project" value="InterPro"/>
</dbReference>
<dbReference type="Proteomes" id="UP000724657">
    <property type="component" value="Unassembled WGS sequence"/>
</dbReference>
<reference evidence="1" key="2">
    <citation type="submission" date="2021-04" db="EMBL/GenBank/DDBJ databases">
        <authorList>
            <person name="Gilroy R."/>
        </authorList>
    </citation>
    <scope>NUCLEOTIDE SEQUENCE</scope>
    <source>
        <strain evidence="1">A6-441</strain>
    </source>
</reference>
<sequence length="228" mass="26567">MNYDLVLFDIDGTLLDFDMTEKIALEDTCREYGFPYNEEMLNVYHQINVECWKQLEEGLINKEELAFIRFDRFFKKFNLKGEPIEFNTKYRSRLGEGAYLIKNAVEICKILYGKVDLAVASNGGKDIQYNRLRKVDLKKYFKYLFISEEIGYNKPDIRFFETVFEKANVISPERVLIIGDSISADIQGGNIAGIKTCWYNPKGIKDDKAIKKDFIIKDLMELEKIILG</sequence>
<dbReference type="InterPro" id="IPR041492">
    <property type="entry name" value="HAD_2"/>
</dbReference>
<dbReference type="NCBIfam" id="TIGR02254">
    <property type="entry name" value="YjjG_YfnB"/>
    <property type="match status" value="1"/>
</dbReference>
<dbReference type="InterPro" id="IPR011951">
    <property type="entry name" value="HAD-SF_hydro_IA_YjjG/PynA"/>
</dbReference>
<dbReference type="SFLD" id="SFLDG01135">
    <property type="entry name" value="C1.5.6:_HAD__Beta-PGM__Phospha"/>
    <property type="match status" value="1"/>
</dbReference>
<dbReference type="EMBL" id="JAHLFN010000076">
    <property type="protein sequence ID" value="MBU3843015.1"/>
    <property type="molecule type" value="Genomic_DNA"/>
</dbReference>
<evidence type="ECO:0000313" key="2">
    <source>
        <dbReference type="Proteomes" id="UP000724657"/>
    </source>
</evidence>
<name>A0A9E2KZM0_9FUSO</name>
<dbReference type="Pfam" id="PF13419">
    <property type="entry name" value="HAD_2"/>
    <property type="match status" value="1"/>
</dbReference>
<protein>
    <submittedName>
        <fullName evidence="1">YjjG family noncanonical pyrimidine nucleotidase</fullName>
    </submittedName>
</protein>
<proteinExistence type="predicted"/>
<dbReference type="NCBIfam" id="TIGR01509">
    <property type="entry name" value="HAD-SF-IA-v3"/>
    <property type="match status" value="1"/>
</dbReference>
<dbReference type="PANTHER" id="PTHR47478">
    <property type="match status" value="1"/>
</dbReference>
<accession>A0A9E2KZM0</accession>
<organism evidence="1 2">
    <name type="scientific">Candidatus Fusobacterium pullicola</name>
    <dbReference type="NCBI Taxonomy" id="2838601"/>
    <lineage>
        <taxon>Bacteria</taxon>
        <taxon>Fusobacteriati</taxon>
        <taxon>Fusobacteriota</taxon>
        <taxon>Fusobacteriia</taxon>
        <taxon>Fusobacteriales</taxon>
        <taxon>Fusobacteriaceae</taxon>
        <taxon>Fusobacterium</taxon>
    </lineage>
</organism>
<dbReference type="AlphaFoldDB" id="A0A9E2KZM0"/>
<dbReference type="SFLD" id="SFLDG01129">
    <property type="entry name" value="C1.5:_HAD__Beta-PGM__Phosphata"/>
    <property type="match status" value="1"/>
</dbReference>
<dbReference type="InterPro" id="IPR023198">
    <property type="entry name" value="PGP-like_dom2"/>
</dbReference>
<comment type="caution">
    <text evidence="1">The sequence shown here is derived from an EMBL/GenBank/DDBJ whole genome shotgun (WGS) entry which is preliminary data.</text>
</comment>
<dbReference type="NCBIfam" id="TIGR01549">
    <property type="entry name" value="HAD-SF-IA-v1"/>
    <property type="match status" value="1"/>
</dbReference>
<dbReference type="PRINTS" id="PR00413">
    <property type="entry name" value="HADHALOGNASE"/>
</dbReference>
<dbReference type="SFLD" id="SFLDS00003">
    <property type="entry name" value="Haloacid_Dehalogenase"/>
    <property type="match status" value="1"/>
</dbReference>
<evidence type="ECO:0000313" key="1">
    <source>
        <dbReference type="EMBL" id="MBU3843015.1"/>
    </source>
</evidence>
<dbReference type="InterPro" id="IPR052550">
    <property type="entry name" value="Pyrimidine_5'-ntase_YjjG"/>
</dbReference>
<dbReference type="Gene3D" id="1.10.150.240">
    <property type="entry name" value="Putative phosphatase, domain 2"/>
    <property type="match status" value="1"/>
</dbReference>
<dbReference type="SUPFAM" id="SSF56784">
    <property type="entry name" value="HAD-like"/>
    <property type="match status" value="1"/>
</dbReference>
<reference evidence="1" key="1">
    <citation type="journal article" date="2021" name="PeerJ">
        <title>Extensive microbial diversity within the chicken gut microbiome revealed by metagenomics and culture.</title>
        <authorList>
            <person name="Gilroy R."/>
            <person name="Ravi A."/>
            <person name="Getino M."/>
            <person name="Pursley I."/>
            <person name="Horton D.L."/>
            <person name="Alikhan N.F."/>
            <person name="Baker D."/>
            <person name="Gharbi K."/>
            <person name="Hall N."/>
            <person name="Watson M."/>
            <person name="Adriaenssens E.M."/>
            <person name="Foster-Nyarko E."/>
            <person name="Jarju S."/>
            <person name="Secka A."/>
            <person name="Antonio M."/>
            <person name="Oren A."/>
            <person name="Chaudhuri R.R."/>
            <person name="La Ragione R."/>
            <person name="Hildebrand F."/>
            <person name="Pallen M.J."/>
        </authorList>
    </citation>
    <scope>NUCLEOTIDE SEQUENCE</scope>
    <source>
        <strain evidence="1">A6-441</strain>
    </source>
</reference>